<name>A0A6C0CEN0_9ZZZZ</name>
<dbReference type="AlphaFoldDB" id="A0A6C0CEN0"/>
<reference evidence="1" key="1">
    <citation type="journal article" date="2020" name="Nature">
        <title>Giant virus diversity and host interactions through global metagenomics.</title>
        <authorList>
            <person name="Schulz F."/>
            <person name="Roux S."/>
            <person name="Paez-Espino D."/>
            <person name="Jungbluth S."/>
            <person name="Walsh D.A."/>
            <person name="Denef V.J."/>
            <person name="McMahon K.D."/>
            <person name="Konstantinidis K.T."/>
            <person name="Eloe-Fadrosh E.A."/>
            <person name="Kyrpides N.C."/>
            <person name="Woyke T."/>
        </authorList>
    </citation>
    <scope>NUCLEOTIDE SEQUENCE</scope>
    <source>
        <strain evidence="1">GVMAG-M-3300020595-32</strain>
    </source>
</reference>
<accession>A0A6C0CEN0</accession>
<protein>
    <submittedName>
        <fullName evidence="1">Uncharacterized protein</fullName>
    </submittedName>
</protein>
<evidence type="ECO:0000313" key="1">
    <source>
        <dbReference type="EMBL" id="QHT02753.1"/>
    </source>
</evidence>
<dbReference type="EMBL" id="MN739398">
    <property type="protein sequence ID" value="QHT02753.1"/>
    <property type="molecule type" value="Genomic_DNA"/>
</dbReference>
<organism evidence="1">
    <name type="scientific">viral metagenome</name>
    <dbReference type="NCBI Taxonomy" id="1070528"/>
    <lineage>
        <taxon>unclassified sequences</taxon>
        <taxon>metagenomes</taxon>
        <taxon>organismal metagenomes</taxon>
    </lineage>
</organism>
<sequence length="111" mass="13029">MLEEDCLDIYNECINDIVAPDVGVLTNIDIMKSPWVVYSNNMLDCGKKLTECNELDNREIEREYALLKQETKGKSDGRQNRYLLNIEKIDDDEKKKKLQSWHQILLILKIL</sequence>
<proteinExistence type="predicted"/>